<dbReference type="InterPro" id="IPR005218">
    <property type="entry name" value="Diacylglycerol/lipid_kinase"/>
</dbReference>
<keyword evidence="5" id="KW-0479">Metal-binding</keyword>
<evidence type="ECO:0000256" key="10">
    <source>
        <dbReference type="ARBA" id="ARBA00023098"/>
    </source>
</evidence>
<evidence type="ECO:0000256" key="5">
    <source>
        <dbReference type="ARBA" id="ARBA00022723"/>
    </source>
</evidence>
<keyword evidence="9" id="KW-0460">Magnesium</keyword>
<dbReference type="Pfam" id="PF19279">
    <property type="entry name" value="YegS_C"/>
    <property type="match status" value="1"/>
</dbReference>
<dbReference type="InterPro" id="IPR045540">
    <property type="entry name" value="YegS/DAGK_C"/>
</dbReference>
<keyword evidence="7 14" id="KW-0418">Kinase</keyword>
<dbReference type="Gene3D" id="2.60.200.40">
    <property type="match status" value="1"/>
</dbReference>
<dbReference type="GO" id="GO:0046872">
    <property type="term" value="F:metal ion binding"/>
    <property type="evidence" value="ECO:0007669"/>
    <property type="project" value="UniProtKB-KW"/>
</dbReference>
<evidence type="ECO:0000256" key="7">
    <source>
        <dbReference type="ARBA" id="ARBA00022777"/>
    </source>
</evidence>
<dbReference type="GO" id="GO:0005524">
    <property type="term" value="F:ATP binding"/>
    <property type="evidence" value="ECO:0007669"/>
    <property type="project" value="UniProtKB-KW"/>
</dbReference>
<dbReference type="InterPro" id="IPR001206">
    <property type="entry name" value="Diacylglycerol_kinase_cat_dom"/>
</dbReference>
<evidence type="ECO:0000256" key="8">
    <source>
        <dbReference type="ARBA" id="ARBA00022840"/>
    </source>
</evidence>
<dbReference type="Proteomes" id="UP000595091">
    <property type="component" value="Chromosome"/>
</dbReference>
<feature type="domain" description="DAGKc" evidence="13">
    <location>
        <begin position="4"/>
        <end position="136"/>
    </location>
</feature>
<dbReference type="InterPro" id="IPR017438">
    <property type="entry name" value="ATP-NAD_kinase_N"/>
</dbReference>
<evidence type="ECO:0000256" key="2">
    <source>
        <dbReference type="ARBA" id="ARBA00005983"/>
    </source>
</evidence>
<evidence type="ECO:0000256" key="3">
    <source>
        <dbReference type="ARBA" id="ARBA00022516"/>
    </source>
</evidence>
<evidence type="ECO:0000259" key="13">
    <source>
        <dbReference type="PROSITE" id="PS50146"/>
    </source>
</evidence>
<dbReference type="InterPro" id="IPR050187">
    <property type="entry name" value="Lipid_Phosphate_FormReg"/>
</dbReference>
<gene>
    <name evidence="14" type="ORF">IMX20_05490</name>
</gene>
<comment type="similarity">
    <text evidence="2">Belongs to the diacylglycerol/lipid kinase family.</text>
</comment>
<dbReference type="PANTHER" id="PTHR12358">
    <property type="entry name" value="SPHINGOSINE KINASE"/>
    <property type="match status" value="1"/>
</dbReference>
<evidence type="ECO:0000256" key="6">
    <source>
        <dbReference type="ARBA" id="ARBA00022741"/>
    </source>
</evidence>
<accession>A0A7M1KTD9</accession>
<keyword evidence="3" id="KW-0444">Lipid biosynthesis</keyword>
<evidence type="ECO:0000313" key="14">
    <source>
        <dbReference type="EMBL" id="QOQ78460.1"/>
    </source>
</evidence>
<reference evidence="14 15" key="1">
    <citation type="submission" date="2020-10" db="EMBL/GenBank/DDBJ databases">
        <title>Plasmid carrying two tetracycline resistance determinant.</title>
        <authorList>
            <person name="Yang Q."/>
        </authorList>
    </citation>
    <scope>NUCLEOTIDE SEQUENCE [LARGE SCALE GENOMIC DNA]</scope>
    <source>
        <strain evidence="14 15">T43</strain>
    </source>
</reference>
<keyword evidence="12" id="KW-1208">Phospholipid metabolism</keyword>
<dbReference type="GO" id="GO:0005886">
    <property type="term" value="C:plasma membrane"/>
    <property type="evidence" value="ECO:0007669"/>
    <property type="project" value="TreeGrafter"/>
</dbReference>
<dbReference type="NCBIfam" id="TIGR00147">
    <property type="entry name" value="YegS/Rv2252/BmrU family lipid kinase"/>
    <property type="match status" value="1"/>
</dbReference>
<dbReference type="GO" id="GO:0004143">
    <property type="term" value="F:ATP-dependent diacylglycerol kinase activity"/>
    <property type="evidence" value="ECO:0007669"/>
    <property type="project" value="TreeGrafter"/>
</dbReference>
<dbReference type="PANTHER" id="PTHR12358:SF106">
    <property type="entry name" value="LIPID KINASE YEGS"/>
    <property type="match status" value="1"/>
</dbReference>
<dbReference type="Pfam" id="PF00781">
    <property type="entry name" value="DAGK_cat"/>
    <property type="match status" value="1"/>
</dbReference>
<keyword evidence="8" id="KW-0067">ATP-binding</keyword>
<evidence type="ECO:0000256" key="4">
    <source>
        <dbReference type="ARBA" id="ARBA00022679"/>
    </source>
</evidence>
<name>A0A7M1KTD9_9LACT</name>
<dbReference type="SMART" id="SM00046">
    <property type="entry name" value="DAGKc"/>
    <property type="match status" value="1"/>
</dbReference>
<dbReference type="GO" id="GO:0008654">
    <property type="term" value="P:phospholipid biosynthetic process"/>
    <property type="evidence" value="ECO:0007669"/>
    <property type="project" value="UniProtKB-KW"/>
</dbReference>
<evidence type="ECO:0000256" key="9">
    <source>
        <dbReference type="ARBA" id="ARBA00022842"/>
    </source>
</evidence>
<evidence type="ECO:0000256" key="12">
    <source>
        <dbReference type="ARBA" id="ARBA00023264"/>
    </source>
</evidence>
<evidence type="ECO:0000256" key="11">
    <source>
        <dbReference type="ARBA" id="ARBA00023209"/>
    </source>
</evidence>
<sequence>MEVEKMSKVMLIINPSSGKGAGKEIQSYLEKALSASFDDVETRFTEGEGDAKDWAREASDEGCEAVVVVGGDGTVNEGISGIAEADSTIKFGFIPLGTANDLARALGISLEPQKAAEDLANFKTRKIDIAKINDLYFCNVAAIGSIPTAVMETSSEEKSKFGFFAYVRDSMRAVLNDNQYTYKLVLDDDEEIEISTKVLVIALTNSVGSFENMIAGATPDDGLLHIMTLKDENLLAELPGMLQELNGGYISEANNMITYNVKKVSISVVNEDADEVKVNIDGEVGPALPINIEVLPSHVEVMVPNK</sequence>
<evidence type="ECO:0000313" key="15">
    <source>
        <dbReference type="Proteomes" id="UP000595091"/>
    </source>
</evidence>
<proteinExistence type="inferred from homology"/>
<dbReference type="Gene3D" id="3.40.50.10330">
    <property type="entry name" value="Probable inorganic polyphosphate/atp-NAD kinase, domain 1"/>
    <property type="match status" value="1"/>
</dbReference>
<dbReference type="EMBL" id="CP063065">
    <property type="protein sequence ID" value="QOQ78460.1"/>
    <property type="molecule type" value="Genomic_DNA"/>
</dbReference>
<comment type="cofactor">
    <cofactor evidence="1">
        <name>Mg(2+)</name>
        <dbReference type="ChEBI" id="CHEBI:18420"/>
    </cofactor>
</comment>
<organism evidence="14 15">
    <name type="scientific">Aerococcus urinaeequi</name>
    <dbReference type="NCBI Taxonomy" id="51665"/>
    <lineage>
        <taxon>Bacteria</taxon>
        <taxon>Bacillati</taxon>
        <taxon>Bacillota</taxon>
        <taxon>Bacilli</taxon>
        <taxon>Lactobacillales</taxon>
        <taxon>Aerococcaceae</taxon>
        <taxon>Aerococcus</taxon>
    </lineage>
</organism>
<keyword evidence="6" id="KW-0547">Nucleotide-binding</keyword>
<dbReference type="InterPro" id="IPR016064">
    <property type="entry name" value="NAD/diacylglycerol_kinase_sf"/>
</dbReference>
<keyword evidence="4" id="KW-0808">Transferase</keyword>
<dbReference type="PROSITE" id="PS50146">
    <property type="entry name" value="DAGK"/>
    <property type="match status" value="1"/>
</dbReference>
<dbReference type="AlphaFoldDB" id="A0A7M1KTD9"/>
<evidence type="ECO:0000256" key="1">
    <source>
        <dbReference type="ARBA" id="ARBA00001946"/>
    </source>
</evidence>
<dbReference type="SUPFAM" id="SSF111331">
    <property type="entry name" value="NAD kinase/diacylglycerol kinase-like"/>
    <property type="match status" value="1"/>
</dbReference>
<keyword evidence="11" id="KW-0594">Phospholipid biosynthesis</keyword>
<protein>
    <submittedName>
        <fullName evidence="14">Diacylglycerol kinase family lipid kinase</fullName>
    </submittedName>
</protein>
<keyword evidence="10" id="KW-0443">Lipid metabolism</keyword>